<accession>A0ABS1X6N1</accession>
<evidence type="ECO:0000313" key="2">
    <source>
        <dbReference type="EMBL" id="MBM0108878.1"/>
    </source>
</evidence>
<keyword evidence="3" id="KW-1185">Reference proteome</keyword>
<keyword evidence="1" id="KW-0812">Transmembrane</keyword>
<gene>
    <name evidence="2" type="ORF">JM946_29455</name>
</gene>
<dbReference type="Proteomes" id="UP000661077">
    <property type="component" value="Unassembled WGS sequence"/>
</dbReference>
<feature type="transmembrane region" description="Helical" evidence="1">
    <location>
        <begin position="154"/>
        <end position="182"/>
    </location>
</feature>
<evidence type="ECO:0000256" key="1">
    <source>
        <dbReference type="SAM" id="Phobius"/>
    </source>
</evidence>
<comment type="caution">
    <text evidence="2">The sequence shown here is derived from an EMBL/GenBank/DDBJ whole genome shotgun (WGS) entry which is preliminary data.</text>
</comment>
<organism evidence="2 3">
    <name type="scientific">Steroidobacter gossypii</name>
    <dbReference type="NCBI Taxonomy" id="2805490"/>
    <lineage>
        <taxon>Bacteria</taxon>
        <taxon>Pseudomonadati</taxon>
        <taxon>Pseudomonadota</taxon>
        <taxon>Gammaproteobacteria</taxon>
        <taxon>Steroidobacterales</taxon>
        <taxon>Steroidobacteraceae</taxon>
        <taxon>Steroidobacter</taxon>
    </lineage>
</organism>
<dbReference type="RefSeq" id="WP_203171051.1">
    <property type="nucleotide sequence ID" value="NZ_JAEVLS010000011.1"/>
</dbReference>
<feature type="transmembrane region" description="Helical" evidence="1">
    <location>
        <begin position="202"/>
        <end position="222"/>
    </location>
</feature>
<feature type="transmembrane region" description="Helical" evidence="1">
    <location>
        <begin position="304"/>
        <end position="324"/>
    </location>
</feature>
<dbReference type="EMBL" id="JAEVLS010000011">
    <property type="protein sequence ID" value="MBM0108878.1"/>
    <property type="molecule type" value="Genomic_DNA"/>
</dbReference>
<name>A0ABS1X6N1_9GAMM</name>
<keyword evidence="1" id="KW-0472">Membrane</keyword>
<feature type="transmembrane region" description="Helical" evidence="1">
    <location>
        <begin position="271"/>
        <end position="292"/>
    </location>
</feature>
<feature type="transmembrane region" description="Helical" evidence="1">
    <location>
        <begin position="24"/>
        <end position="41"/>
    </location>
</feature>
<feature type="transmembrane region" description="Helical" evidence="1">
    <location>
        <begin position="83"/>
        <end position="103"/>
    </location>
</feature>
<feature type="transmembrane region" description="Helical" evidence="1">
    <location>
        <begin position="115"/>
        <end position="134"/>
    </location>
</feature>
<protein>
    <submittedName>
        <fullName evidence="2">Uncharacterized protein</fullName>
    </submittedName>
</protein>
<sequence length="444" mass="49581">MNGSSVTANPRSTYQAIPQWSERVWVMLVGILLLNSVLRGIRPPNRWALTHFLSNYDFGFAKRSLQGAVFAALDIPAMYTYSFAFWYMMSVLAANVLILLWLMRRLCAVGDLTSRLIALVFASSLAVVVLAHIVGYGDQVGLLVTLLAVLLRDFYKRCIFVAVVFPICVLIQETQFVMFFPLLVFRFLIDLGDKATEQRRKLLSLCLVCACVFATLLIVLSTRLSEASATEMYQSIQPSVEFPLTEYGITLTTTLTDNFRMTMDFYKKPSGYSFILFSWVVTLPITAYLMRTSWSQMIRDRQSMFLRLVAMGASAAPLAMHVIAVDANRFASFALITSFLVYATVRLRGGVDEQLPSVPKANVLLPAALIAMSLSSSIPLFEGYVVRSFPYEELLFDLSKVAALREPFPPHPELCFGTGDVCLFVHDGMPHSGISKADFCANEQ</sequence>
<reference evidence="2 3" key="1">
    <citation type="journal article" date="2021" name="Int. J. Syst. Evol. Microbiol.">
        <title>Steroidobacter gossypii sp. nov., isolated from soil of cotton cropping field.</title>
        <authorList>
            <person name="Huang R."/>
            <person name="Yang S."/>
            <person name="Zhen C."/>
            <person name="Liu W."/>
        </authorList>
    </citation>
    <scope>NUCLEOTIDE SEQUENCE [LARGE SCALE GENOMIC DNA]</scope>
    <source>
        <strain evidence="2 3">S1-65</strain>
    </source>
</reference>
<keyword evidence="1" id="KW-1133">Transmembrane helix</keyword>
<evidence type="ECO:0000313" key="3">
    <source>
        <dbReference type="Proteomes" id="UP000661077"/>
    </source>
</evidence>
<proteinExistence type="predicted"/>